<dbReference type="PANTHER" id="PTHR24305">
    <property type="entry name" value="CYTOCHROME P450"/>
    <property type="match status" value="1"/>
</dbReference>
<keyword evidence="3 8" id="KW-0349">Heme</keyword>
<dbReference type="InterPro" id="IPR002401">
    <property type="entry name" value="Cyt_P450_E_grp-I"/>
</dbReference>
<dbReference type="InterPro" id="IPR036396">
    <property type="entry name" value="Cyt_P450_sf"/>
</dbReference>
<proteinExistence type="inferred from homology"/>
<dbReference type="GO" id="GO:0004497">
    <property type="term" value="F:monooxygenase activity"/>
    <property type="evidence" value="ECO:0007669"/>
    <property type="project" value="UniProtKB-KW"/>
</dbReference>
<dbReference type="PANTHER" id="PTHR24305:SF77">
    <property type="entry name" value="CYTOCHROME P450 MONOOXYGENASE"/>
    <property type="match status" value="1"/>
</dbReference>
<dbReference type="InterPro" id="IPR001128">
    <property type="entry name" value="Cyt_P450"/>
</dbReference>
<gene>
    <name evidence="9" type="ORF">BP5553_01854</name>
</gene>
<organism evidence="9 10">
    <name type="scientific">Venustampulla echinocandica</name>
    <dbReference type="NCBI Taxonomy" id="2656787"/>
    <lineage>
        <taxon>Eukaryota</taxon>
        <taxon>Fungi</taxon>
        <taxon>Dikarya</taxon>
        <taxon>Ascomycota</taxon>
        <taxon>Pezizomycotina</taxon>
        <taxon>Leotiomycetes</taxon>
        <taxon>Helotiales</taxon>
        <taxon>Pleuroascaceae</taxon>
        <taxon>Venustampulla</taxon>
    </lineage>
</organism>
<keyword evidence="4 8" id="KW-0479">Metal-binding</keyword>
<dbReference type="GO" id="GO:0005506">
    <property type="term" value="F:iron ion binding"/>
    <property type="evidence" value="ECO:0007669"/>
    <property type="project" value="InterPro"/>
</dbReference>
<evidence type="ECO:0000256" key="6">
    <source>
        <dbReference type="ARBA" id="ARBA00023004"/>
    </source>
</evidence>
<dbReference type="Pfam" id="PF00067">
    <property type="entry name" value="p450"/>
    <property type="match status" value="1"/>
</dbReference>
<dbReference type="PRINTS" id="PR00463">
    <property type="entry name" value="EP450I"/>
</dbReference>
<evidence type="ECO:0000313" key="9">
    <source>
        <dbReference type="EMBL" id="RDL41875.1"/>
    </source>
</evidence>
<dbReference type="SUPFAM" id="SSF48264">
    <property type="entry name" value="Cytochrome P450"/>
    <property type="match status" value="1"/>
</dbReference>
<dbReference type="EMBL" id="NPIC01000001">
    <property type="protein sequence ID" value="RDL41875.1"/>
    <property type="molecule type" value="Genomic_DNA"/>
</dbReference>
<evidence type="ECO:0000256" key="3">
    <source>
        <dbReference type="ARBA" id="ARBA00022617"/>
    </source>
</evidence>
<keyword evidence="7" id="KW-0503">Monooxygenase</keyword>
<comment type="similarity">
    <text evidence="2">Belongs to the cytochrome P450 family.</text>
</comment>
<dbReference type="InterPro" id="IPR050121">
    <property type="entry name" value="Cytochrome_P450_monoxygenase"/>
</dbReference>
<feature type="binding site" description="axial binding residue" evidence="8">
    <location>
        <position position="427"/>
    </location>
    <ligand>
        <name>heme</name>
        <dbReference type="ChEBI" id="CHEBI:30413"/>
    </ligand>
    <ligandPart>
        <name>Fe</name>
        <dbReference type="ChEBI" id="CHEBI:18248"/>
    </ligandPart>
</feature>
<protein>
    <recommendedName>
        <fullName evidence="11">Cytochrome P450</fullName>
    </recommendedName>
</protein>
<name>A0A370U291_9HELO</name>
<comment type="cofactor">
    <cofactor evidence="1 8">
        <name>heme</name>
        <dbReference type="ChEBI" id="CHEBI:30413"/>
    </cofactor>
</comment>
<dbReference type="GO" id="GO:0020037">
    <property type="term" value="F:heme binding"/>
    <property type="evidence" value="ECO:0007669"/>
    <property type="project" value="InterPro"/>
</dbReference>
<evidence type="ECO:0000256" key="8">
    <source>
        <dbReference type="PIRSR" id="PIRSR602401-1"/>
    </source>
</evidence>
<evidence type="ECO:0008006" key="11">
    <source>
        <dbReference type="Google" id="ProtNLM"/>
    </source>
</evidence>
<dbReference type="Gene3D" id="1.10.630.10">
    <property type="entry name" value="Cytochrome P450"/>
    <property type="match status" value="1"/>
</dbReference>
<dbReference type="AlphaFoldDB" id="A0A370U291"/>
<dbReference type="RefSeq" id="XP_031874531.1">
    <property type="nucleotide sequence ID" value="XM_032010477.1"/>
</dbReference>
<dbReference type="OrthoDB" id="1470350at2759"/>
<dbReference type="GO" id="GO:0016705">
    <property type="term" value="F:oxidoreductase activity, acting on paired donors, with incorporation or reduction of molecular oxygen"/>
    <property type="evidence" value="ECO:0007669"/>
    <property type="project" value="InterPro"/>
</dbReference>
<dbReference type="Proteomes" id="UP000254866">
    <property type="component" value="Unassembled WGS sequence"/>
</dbReference>
<dbReference type="CDD" id="cd11060">
    <property type="entry name" value="CYP57A1-like"/>
    <property type="match status" value="1"/>
</dbReference>
<evidence type="ECO:0000256" key="7">
    <source>
        <dbReference type="ARBA" id="ARBA00023033"/>
    </source>
</evidence>
<keyword evidence="10" id="KW-1185">Reference proteome</keyword>
<keyword evidence="6 8" id="KW-0408">Iron</keyword>
<evidence type="ECO:0000313" key="10">
    <source>
        <dbReference type="Proteomes" id="UP000254866"/>
    </source>
</evidence>
<reference evidence="9 10" key="1">
    <citation type="journal article" date="2018" name="IMA Fungus">
        <title>IMA Genome-F 9: Draft genome sequence of Annulohypoxylon stygium, Aspergillus mulundensis, Berkeleyomyces basicola (syn. Thielaviopsis basicola), Ceratocystis smalleyi, two Cercospora beticola strains, Coleophoma cylindrospora, Fusarium fracticaudum, Phialophora cf. hyalina, and Morchella septimelata.</title>
        <authorList>
            <person name="Wingfield B.D."/>
            <person name="Bills G.F."/>
            <person name="Dong Y."/>
            <person name="Huang W."/>
            <person name="Nel W.J."/>
            <person name="Swalarsk-Parry B.S."/>
            <person name="Vaghefi N."/>
            <person name="Wilken P.M."/>
            <person name="An Z."/>
            <person name="de Beer Z.W."/>
            <person name="De Vos L."/>
            <person name="Chen L."/>
            <person name="Duong T.A."/>
            <person name="Gao Y."/>
            <person name="Hammerbacher A."/>
            <person name="Kikkert J.R."/>
            <person name="Li Y."/>
            <person name="Li H."/>
            <person name="Li K."/>
            <person name="Li Q."/>
            <person name="Liu X."/>
            <person name="Ma X."/>
            <person name="Naidoo K."/>
            <person name="Pethybridge S.J."/>
            <person name="Sun J."/>
            <person name="Steenkamp E.T."/>
            <person name="van der Nest M.A."/>
            <person name="van Wyk S."/>
            <person name="Wingfield M.J."/>
            <person name="Xiong C."/>
            <person name="Yue Q."/>
            <person name="Zhang X."/>
        </authorList>
    </citation>
    <scope>NUCLEOTIDE SEQUENCE [LARGE SCALE GENOMIC DNA]</scope>
    <source>
        <strain evidence="9 10">BP 5553</strain>
    </source>
</reference>
<dbReference type="STRING" id="2656787.A0A370U291"/>
<dbReference type="PRINTS" id="PR00385">
    <property type="entry name" value="P450"/>
</dbReference>
<evidence type="ECO:0000256" key="5">
    <source>
        <dbReference type="ARBA" id="ARBA00023002"/>
    </source>
</evidence>
<comment type="caution">
    <text evidence="9">The sequence shown here is derived from an EMBL/GenBank/DDBJ whole genome shotgun (WGS) entry which is preliminary data.</text>
</comment>
<sequence length="482" mass="54195">MAGPACLGRQDASGFPGGQPEVWYVGIRKSRVEYLLVLVFALKQCGHANGNSCNSGSLARVGPNDLVTSDPEVMRRMLAVRSPYRRSEWYIGVRFDPVQDNIASIRDEDRHNELRAIMAAGYAGKENENLEGTIDKNIEGLIRLIRNKYKSTDLETKPLDFGRKVQYFTLDVISDLAYREPFGYLEMDRDLHGYIEEVEKVFASALMVTIYPWLNWVLRLSILKAALPSEKDPLGLGKILGITKNVVGKRFGPDKKVQRDMLGSFIAHGLNQKEAESETILQIMAGSDTTATAIRSTFLYLLMHPRVVSKLRAEISSTPISSPISDAEARKMPYLQAVIKEGLRIFPPVVGLMSKEVPPGGDVINGQFVPGGTKIGYGAYGIFRNKDMFGEDADAFRPERWLEDTPDKIKAMESVLELIFSYGKYQCLGKNIAMMELNKVFVELLRNFDFNIVNPLRPIRSICHGIFFQSEMWLTAFEREKS</sequence>
<evidence type="ECO:0000256" key="1">
    <source>
        <dbReference type="ARBA" id="ARBA00001971"/>
    </source>
</evidence>
<evidence type="ECO:0000256" key="4">
    <source>
        <dbReference type="ARBA" id="ARBA00022723"/>
    </source>
</evidence>
<accession>A0A370U291</accession>
<keyword evidence="5" id="KW-0560">Oxidoreductase</keyword>
<dbReference type="GeneID" id="43594703"/>
<evidence type="ECO:0000256" key="2">
    <source>
        <dbReference type="ARBA" id="ARBA00010617"/>
    </source>
</evidence>